<gene>
    <name evidence="4" type="ORF">DFR29_102155</name>
</gene>
<comment type="similarity">
    <text evidence="1">Belongs to the sulfatase family.</text>
</comment>
<feature type="domain" description="Sulfatase N-terminal" evidence="3">
    <location>
        <begin position="4"/>
        <end position="105"/>
    </location>
</feature>
<name>A0A4R6Z6W4_9GAMM</name>
<dbReference type="SUPFAM" id="SSF53649">
    <property type="entry name" value="Alkaline phosphatase-like"/>
    <property type="match status" value="1"/>
</dbReference>
<dbReference type="InterPro" id="IPR050738">
    <property type="entry name" value="Sulfatase"/>
</dbReference>
<evidence type="ECO:0000256" key="1">
    <source>
        <dbReference type="ARBA" id="ARBA00008779"/>
    </source>
</evidence>
<dbReference type="Proteomes" id="UP000295293">
    <property type="component" value="Unassembled WGS sequence"/>
</dbReference>
<keyword evidence="5" id="KW-1185">Reference proteome</keyword>
<dbReference type="Gene3D" id="3.40.720.10">
    <property type="entry name" value="Alkaline Phosphatase, subunit A"/>
    <property type="match status" value="2"/>
</dbReference>
<dbReference type="InterPro" id="IPR017850">
    <property type="entry name" value="Alkaline_phosphatase_core_sf"/>
</dbReference>
<proteinExistence type="inferred from homology"/>
<evidence type="ECO:0000256" key="2">
    <source>
        <dbReference type="ARBA" id="ARBA00022801"/>
    </source>
</evidence>
<comment type="caution">
    <text evidence="4">The sequence shown here is derived from an EMBL/GenBank/DDBJ whole genome shotgun (WGS) entry which is preliminary data.</text>
</comment>
<sequence length="453" mass="51124">MYDHVVLISIDTLRSDAIAANPLKLWPEKYPGVAAPRTAILDQLIGKGFFFANCLSAAPYTSASHASLLTGKWPLRHGVYEFYNRKLQYETLMTRAKRSGYTTVLKSDFPVILGPTLGFDRGVDHFIVEDDARCLELIGASERSFSLVHFGGVHVPYGFHNLSYGGQAYRAKVEQLEAELGRAVELPKDQLFETYRDQEDLHYLMRYKRIIQELWHAGRGQDIFALYLEGIEHFLTTRFERFIERLSALLQHKNVLLVLFGDHGEEYDADSFGHFNSVAEGVIRVPLLFIARDIEPGMHLDRVRTVDAFATIEALSRPGARSRFSTDGTSLAGLMQRRETLPALTNFAQTYVADTSGFIRFQRNVMAKGRKHGSLPHLLYKEAVWEGNHRLTRYVAEFSEYLGGLHAIEPICKLEVFDPGQVPRACADAALQSRLVGSLDAYNASHSPQRKRA</sequence>
<dbReference type="PANTHER" id="PTHR42693">
    <property type="entry name" value="ARYLSULFATASE FAMILY MEMBER"/>
    <property type="match status" value="1"/>
</dbReference>
<reference evidence="4 5" key="1">
    <citation type="submission" date="2019-03" db="EMBL/GenBank/DDBJ databases">
        <title>Genomic Encyclopedia of Type Strains, Phase IV (KMG-IV): sequencing the most valuable type-strain genomes for metagenomic binning, comparative biology and taxonomic classification.</title>
        <authorList>
            <person name="Goeker M."/>
        </authorList>
    </citation>
    <scope>NUCLEOTIDE SEQUENCE [LARGE SCALE GENOMIC DNA]</scope>
    <source>
        <strain evidence="4 5">DSM 21667</strain>
    </source>
</reference>
<organism evidence="4 5">
    <name type="scientific">Tahibacter aquaticus</name>
    <dbReference type="NCBI Taxonomy" id="520092"/>
    <lineage>
        <taxon>Bacteria</taxon>
        <taxon>Pseudomonadati</taxon>
        <taxon>Pseudomonadota</taxon>
        <taxon>Gammaproteobacteria</taxon>
        <taxon>Lysobacterales</taxon>
        <taxon>Rhodanobacteraceae</taxon>
        <taxon>Tahibacter</taxon>
    </lineage>
</organism>
<evidence type="ECO:0000259" key="3">
    <source>
        <dbReference type="Pfam" id="PF00884"/>
    </source>
</evidence>
<dbReference type="GO" id="GO:0004065">
    <property type="term" value="F:arylsulfatase activity"/>
    <property type="evidence" value="ECO:0007669"/>
    <property type="project" value="TreeGrafter"/>
</dbReference>
<dbReference type="PANTHER" id="PTHR42693:SF53">
    <property type="entry name" value="ENDO-4-O-SULFATASE"/>
    <property type="match status" value="1"/>
</dbReference>
<dbReference type="AlphaFoldDB" id="A0A4R6Z6W4"/>
<dbReference type="EMBL" id="SNZH01000002">
    <property type="protein sequence ID" value="TDR47495.1"/>
    <property type="molecule type" value="Genomic_DNA"/>
</dbReference>
<protein>
    <submittedName>
        <fullName evidence="4">Sulfatase-like protein</fullName>
    </submittedName>
</protein>
<accession>A0A4R6Z6W4</accession>
<keyword evidence="2" id="KW-0378">Hydrolase</keyword>
<dbReference type="Pfam" id="PF00884">
    <property type="entry name" value="Sulfatase"/>
    <property type="match status" value="1"/>
</dbReference>
<evidence type="ECO:0000313" key="4">
    <source>
        <dbReference type="EMBL" id="TDR47495.1"/>
    </source>
</evidence>
<evidence type="ECO:0000313" key="5">
    <source>
        <dbReference type="Proteomes" id="UP000295293"/>
    </source>
</evidence>
<dbReference type="InterPro" id="IPR000917">
    <property type="entry name" value="Sulfatase_N"/>
</dbReference>
<dbReference type="RefSeq" id="WP_166653855.1">
    <property type="nucleotide sequence ID" value="NZ_SNZH01000002.1"/>
</dbReference>